<dbReference type="InterPro" id="IPR002614">
    <property type="entry name" value="Inner_layer_core_VP3_Orbivir"/>
</dbReference>
<evidence type="ECO:0000313" key="4">
    <source>
        <dbReference type="EMBL" id="QWE80472.1"/>
    </source>
</evidence>
<dbReference type="Pfam" id="PF01700">
    <property type="entry name" value="Orbi_VP3"/>
    <property type="match status" value="1"/>
</dbReference>
<comment type="subcellular location">
    <subcellularLocation>
        <location evidence="1">Virion</location>
    </subcellularLocation>
</comment>
<proteinExistence type="predicted"/>
<sequence>MSEPKSNTKDGKTKKEDKDKKKEKDVEKDVKLDGKDGKSETTSSGTKPLNEKLDVPPQELKKPHIESAPYLRGDELHRDAGPLLSIFGLQEILAKIRETQIRMKMVNDEPEISPPDVQDLFKGLNAMSELNDVRIIDKLPMYYRHVTVQSDEKFFQVNTFCERISQIGVDKDLTKPQELMEVVLDRVRYIREEGSFILHGVETHYVDGFEVVDAETLGLDVDPVLRVLKTDDRRHVEQQLRFFRITNTDIVRTQVDQFQAAVPDPIYRVHSAINTYIFAGQQDSFRRSLEWLQRYGEAKDMDFDKELLTDVYHSDTIYMLNYTIPANTSVIWDVPRCHTSNLMLNASLGLPGGTYILPNAKISTVTITSRIITSTSFSQMDHSTATEPQIADVRKIYLALMFPNQIVLDIRGEPGHAVDPISRGVAGVVGKIMLSYGPNIFNITSRTARLLDKACAIFFQKIDDSGGILRMGPTANPLDFRVERGARNFDCNALAFDANTGRGFNGFNVNDVRQRETPYPHVRRRICYTGYDAEEVLDERYSGEDYTYAMYDLMIDALQRTGHTQEANYLRYLRQHHVVRFAYLSQVINRDLLSAFSLPDDQFRELAARIPNDEYNQNGPIVLDISYASLWHAFKMRFLPTDRPQFLALQPLIESIYASQMSILKFSARSLQDFVTANQNSFSTQRGMDIWKVVTSRLPEPLKQVFDMIGQKWYINMADVGRWLGTASVQQSLPLLCETNAWVSVHEPQSIMFARDIYVHRTSIPEPAIEDIDQFRREAEYFTNMIQHQPPVDRLVVLNRAAAIQRAGEGRLKMALRRWMDGDLYVRIGDNIRPIILSFHTGLPSDEILKSVPYTYDPHKSDGPVAKFSFGMCNKVYGFVIFYAAEDHSMPDELTNVNPTYSNSVVVMNPMPFSREDHNTIFAVANKTLHSIRKKTRVYNLTPALVAGTRHALPLTE</sequence>
<dbReference type="InterPro" id="IPR016029">
    <property type="entry name" value="Inner_layer_core_VP3_Reovir"/>
</dbReference>
<gene>
    <name evidence="4" type="primary">VP3</name>
</gene>
<name>A0A8E8PI30_9REOV</name>
<feature type="region of interest" description="Disordered" evidence="3">
    <location>
        <begin position="1"/>
        <end position="58"/>
    </location>
</feature>
<dbReference type="GO" id="GO:0005198">
    <property type="term" value="F:structural molecule activity"/>
    <property type="evidence" value="ECO:0007669"/>
    <property type="project" value="InterPro"/>
</dbReference>
<reference evidence="4" key="1">
    <citation type="submission" date="2021-03" db="EMBL/GenBank/DDBJ databases">
        <title>New orbiviruses detected in biting midges and mosquitoes from the Zambezi region, Namibia.</title>
        <authorList>
            <person name="Guggemos H.D."/>
            <person name="Fendt M."/>
            <person name="Hermanns K."/>
            <person name="Hieke C."/>
            <person name="Heyde V."/>
            <person name="Mfune J.K.E."/>
            <person name="Borgemeister C."/>
            <person name="Junglen S."/>
        </authorList>
    </citation>
    <scope>NUCLEOTIDE SEQUENCE</scope>
    <source>
        <strain evidence="4">MP416-NA-2018</strain>
    </source>
</reference>
<protein>
    <submittedName>
        <fullName evidence="4">Subcore-shell T2 protein</fullName>
    </submittedName>
</protein>
<feature type="compositionally biased region" description="Basic and acidic residues" evidence="3">
    <location>
        <begin position="49"/>
        <end position="58"/>
    </location>
</feature>
<accession>A0A8E8PI30</accession>
<feature type="compositionally biased region" description="Basic and acidic residues" evidence="3">
    <location>
        <begin position="1"/>
        <end position="39"/>
    </location>
</feature>
<organism evidence="4">
    <name type="scientific">Corriparta virus</name>
    <dbReference type="NCBI Taxonomy" id="40053"/>
    <lineage>
        <taxon>Viruses</taxon>
        <taxon>Riboviria</taxon>
        <taxon>Orthornavirae</taxon>
        <taxon>Duplornaviricota</taxon>
        <taxon>Resentoviricetes</taxon>
        <taxon>Reovirales</taxon>
        <taxon>Sedoreoviridae</taxon>
        <taxon>Orbivirus</taxon>
        <taxon>Orbivirus alphamitchellense</taxon>
    </lineage>
</organism>
<dbReference type="GO" id="GO:0044423">
    <property type="term" value="C:virion component"/>
    <property type="evidence" value="ECO:0007669"/>
    <property type="project" value="UniProtKB-KW"/>
</dbReference>
<keyword evidence="2" id="KW-0946">Virion</keyword>
<evidence type="ECO:0000256" key="1">
    <source>
        <dbReference type="ARBA" id="ARBA00004328"/>
    </source>
</evidence>
<evidence type="ECO:0000256" key="2">
    <source>
        <dbReference type="ARBA" id="ARBA00022844"/>
    </source>
</evidence>
<dbReference type="SUPFAM" id="SSF56831">
    <property type="entry name" value="Reovirus inner layer core protein p3"/>
    <property type="match status" value="1"/>
</dbReference>
<evidence type="ECO:0000256" key="3">
    <source>
        <dbReference type="SAM" id="MobiDB-lite"/>
    </source>
</evidence>
<dbReference type="EMBL" id="MW809640">
    <property type="protein sequence ID" value="QWE80472.1"/>
    <property type="molecule type" value="Genomic_RNA"/>
</dbReference>